<proteinExistence type="predicted"/>
<protein>
    <submittedName>
        <fullName evidence="1">Uncharacterized protein</fullName>
    </submittedName>
</protein>
<accession>A0A654DTL8</accession>
<dbReference type="Proteomes" id="UP000432350">
    <property type="component" value="Unassembled WGS sequence"/>
</dbReference>
<organism evidence="1 2">
    <name type="scientific">Sphingobacterium multivorum</name>
    <dbReference type="NCBI Taxonomy" id="28454"/>
    <lineage>
        <taxon>Bacteria</taxon>
        <taxon>Pseudomonadati</taxon>
        <taxon>Bacteroidota</taxon>
        <taxon>Sphingobacteriia</taxon>
        <taxon>Sphingobacteriales</taxon>
        <taxon>Sphingobacteriaceae</taxon>
        <taxon>Sphingobacterium</taxon>
    </lineage>
</organism>
<evidence type="ECO:0000313" key="1">
    <source>
        <dbReference type="EMBL" id="VXD05893.1"/>
    </source>
</evidence>
<name>A0A654DTL8_SPHMU</name>
<dbReference type="EMBL" id="CABWMV010000025">
    <property type="protein sequence ID" value="VXD05893.1"/>
    <property type="molecule type" value="Genomic_DNA"/>
</dbReference>
<reference evidence="1 2" key="1">
    <citation type="submission" date="2019-10" db="EMBL/GenBank/DDBJ databases">
        <authorList>
            <person name="Karimi E."/>
        </authorList>
    </citation>
    <scope>NUCLEOTIDE SEQUENCE [LARGE SCALE GENOMIC DNA]</scope>
    <source>
        <strain evidence="1">Sphingobacterium sp. 8BC</strain>
    </source>
</reference>
<evidence type="ECO:0000313" key="2">
    <source>
        <dbReference type="Proteomes" id="UP000432350"/>
    </source>
</evidence>
<gene>
    <name evidence="1" type="ORF">SPHINGO8BC_60745</name>
</gene>
<dbReference type="AlphaFoldDB" id="A0A654DTL8"/>
<sequence length="56" mass="6562">MAANSIHTKYLALQQGNKVKRALYSKETRRYKTLVNSNLKTNYTPLTFYYSCVKKL</sequence>